<dbReference type="InterPro" id="IPR000408">
    <property type="entry name" value="Reg_chr_condens"/>
</dbReference>
<dbReference type="Pfam" id="PF13855">
    <property type="entry name" value="LRR_8"/>
    <property type="match status" value="2"/>
</dbReference>
<dbReference type="InterPro" id="IPR009091">
    <property type="entry name" value="RCC1/BLIP-II"/>
</dbReference>
<evidence type="ECO:0000256" key="1">
    <source>
        <dbReference type="ARBA" id="ARBA00022614"/>
    </source>
</evidence>
<dbReference type="EMBL" id="OX395126">
    <property type="protein sequence ID" value="CAI5761806.1"/>
    <property type="molecule type" value="Genomic_DNA"/>
</dbReference>
<dbReference type="InterPro" id="IPR051625">
    <property type="entry name" value="Signaling_Regulatory_Domain"/>
</dbReference>
<reference evidence="4" key="1">
    <citation type="submission" date="2022-12" db="EMBL/GenBank/DDBJ databases">
        <authorList>
            <person name="Alioto T."/>
            <person name="Alioto T."/>
            <person name="Gomez Garrido J."/>
        </authorList>
    </citation>
    <scope>NUCLEOTIDE SEQUENCE</scope>
</reference>
<evidence type="ECO:0000313" key="5">
    <source>
        <dbReference type="Proteomes" id="UP001178461"/>
    </source>
</evidence>
<dbReference type="Gene3D" id="3.30.710.10">
    <property type="entry name" value="Potassium Channel Kv1.1, Chain A"/>
    <property type="match status" value="1"/>
</dbReference>
<dbReference type="InterPro" id="IPR001611">
    <property type="entry name" value="Leu-rich_rpt"/>
</dbReference>
<dbReference type="PRINTS" id="PR00633">
    <property type="entry name" value="RCCNDNSATION"/>
</dbReference>
<dbReference type="SUPFAM" id="SSF50985">
    <property type="entry name" value="RCC1/BLIP-II"/>
    <property type="match status" value="1"/>
</dbReference>
<dbReference type="Pfam" id="PF00415">
    <property type="entry name" value="RCC1"/>
    <property type="match status" value="4"/>
</dbReference>
<evidence type="ECO:0000259" key="3">
    <source>
        <dbReference type="SMART" id="SM00225"/>
    </source>
</evidence>
<dbReference type="InterPro" id="IPR003591">
    <property type="entry name" value="Leu-rich_rpt_typical-subtyp"/>
</dbReference>
<gene>
    <name evidence="4" type="ORF">PODLI_1B027245</name>
</gene>
<dbReference type="SUPFAM" id="SSF52058">
    <property type="entry name" value="L domain-like"/>
    <property type="match status" value="1"/>
</dbReference>
<proteinExistence type="predicted"/>
<dbReference type="Pfam" id="PF00651">
    <property type="entry name" value="BTB"/>
    <property type="match status" value="1"/>
</dbReference>
<keyword evidence="2" id="KW-0677">Repeat</keyword>
<dbReference type="PANTHER" id="PTHR22872:SF3">
    <property type="entry name" value="RCC1 AND BTB DOMAIN CONTAINING PROTEIN 2"/>
    <property type="match status" value="1"/>
</dbReference>
<sequence length="889" mass="99552">MFVNCSGVNVSSDLIFPPETEHLDLSNSQLHSVPSKGLRSLWKLRVLLLSDNYIRRVEERAFISLERLHKLDIGRNEISFLGNSFSLGLVTLYELTLAYNRLQELQYKNLKHFENLQKLNLQNNNISLIETGAFRSLTCLRQLCLQNNHLHNLNNGDFSMLQHLEVLNLEGNRIKTIGPGVFTSLSSLTILNLVHNQIEHIRFKTLLSLQTSGTHILLSDNPWFCDCDLQRVFAKLHSVRRLILDDYHNVTCMEPHILRNRPLSSVDTQLCIAETVTVLVITFTVFVTVVAAIVMAERNRKKRTGKHWTKLRLVDVEKMLDVGKWPIFALRSQEELKLIRQACVFGSAGNEVLYATENDEVFALGTNCSGCLGIGDTQSSIEPRRLDTLCGKKLACLSYGSGPHVVAATTEGEVYTWGHNAYSQLGNGTTNHSLVPCQISTNLLNKKVIEVACGSHHSMVLTSDGEVYTWGYNNSGQVGSGSTANQPIPRRVTSCLQSKIAINIACGQMCSMAVVENGEVYVWGYNGNGQLGLGNSGNQPTPCRIAALQGIRVQRVACGYAHTLVLTDEGQLYAWGANSYGQLGTGNRGNQSYPSPVPVDKDRVVEIAACHSAHTSAAKTQGGQVYMWGQCRGQSLTLPHLTHFVCTDDVFACFATPAVTWRLLSVEPDDHLTVAQSIKKEFDSPDNADVRFQVDGKYIHVHKVLLKIRCEHFRSVLNNNNDEIIEISEFSYPVYRAFLEYLYTDSISLPPEDAVGLLDLATFYRENRLKKLCQQTIKQGISEENAIALLSAAVKYEAKELEEFCFRTSLAKPAKWEHLKTEGRAVAENQGQREATVLFCLRHQSEMGCKEKWGRKLVFLVYKIWMEKSTFSICTAEKKMMNMPISTFQ</sequence>
<protein>
    <submittedName>
        <fullName evidence="4">RCC1 and BTB domain-containing protein 2 isoform X1</fullName>
    </submittedName>
</protein>
<dbReference type="InterPro" id="IPR032675">
    <property type="entry name" value="LRR_dom_sf"/>
</dbReference>
<dbReference type="InterPro" id="IPR000210">
    <property type="entry name" value="BTB/POZ_dom"/>
</dbReference>
<keyword evidence="5" id="KW-1185">Reference proteome</keyword>
<feature type="domain" description="BTB" evidence="3">
    <location>
        <begin position="688"/>
        <end position="781"/>
    </location>
</feature>
<dbReference type="SUPFAM" id="SSF54695">
    <property type="entry name" value="POZ domain"/>
    <property type="match status" value="1"/>
</dbReference>
<dbReference type="Gene3D" id="2.130.10.30">
    <property type="entry name" value="Regulator of chromosome condensation 1/beta-lactamase-inhibitor protein II"/>
    <property type="match status" value="2"/>
</dbReference>
<dbReference type="SMART" id="SM00225">
    <property type="entry name" value="BTB"/>
    <property type="match status" value="1"/>
</dbReference>
<dbReference type="AlphaFoldDB" id="A0AA35JLI1"/>
<keyword evidence="1" id="KW-0433">Leucine-rich repeat</keyword>
<organism evidence="4 5">
    <name type="scientific">Podarcis lilfordi</name>
    <name type="common">Lilford's wall lizard</name>
    <dbReference type="NCBI Taxonomy" id="74358"/>
    <lineage>
        <taxon>Eukaryota</taxon>
        <taxon>Metazoa</taxon>
        <taxon>Chordata</taxon>
        <taxon>Craniata</taxon>
        <taxon>Vertebrata</taxon>
        <taxon>Euteleostomi</taxon>
        <taxon>Lepidosauria</taxon>
        <taxon>Squamata</taxon>
        <taxon>Bifurcata</taxon>
        <taxon>Unidentata</taxon>
        <taxon>Episquamata</taxon>
        <taxon>Laterata</taxon>
        <taxon>Lacertibaenia</taxon>
        <taxon>Lacertidae</taxon>
        <taxon>Podarcis</taxon>
    </lineage>
</organism>
<evidence type="ECO:0000313" key="4">
    <source>
        <dbReference type="EMBL" id="CAI5761806.1"/>
    </source>
</evidence>
<dbReference type="Pfam" id="PF00560">
    <property type="entry name" value="LRR_1"/>
    <property type="match status" value="1"/>
</dbReference>
<dbReference type="Gene3D" id="3.80.10.10">
    <property type="entry name" value="Ribonuclease Inhibitor"/>
    <property type="match status" value="1"/>
</dbReference>
<dbReference type="PROSITE" id="PS00626">
    <property type="entry name" value="RCC1_2"/>
    <property type="match status" value="1"/>
</dbReference>
<dbReference type="InterPro" id="IPR011333">
    <property type="entry name" value="SKP1/BTB/POZ_sf"/>
</dbReference>
<evidence type="ECO:0000256" key="2">
    <source>
        <dbReference type="ARBA" id="ARBA00022737"/>
    </source>
</evidence>
<accession>A0AA35JLI1</accession>
<dbReference type="CDD" id="cd18354">
    <property type="entry name" value="BTB_POZ_RCBTB2_CHC1L"/>
    <property type="match status" value="1"/>
</dbReference>
<dbReference type="SMART" id="SM00369">
    <property type="entry name" value="LRR_TYP"/>
    <property type="match status" value="7"/>
</dbReference>
<dbReference type="PANTHER" id="PTHR22872">
    <property type="entry name" value="BTK-BINDING PROTEIN-RELATED"/>
    <property type="match status" value="1"/>
</dbReference>
<name>A0AA35JLI1_9SAUR</name>
<dbReference type="FunFam" id="2.130.10.30:FF:000033">
    <property type="entry name" value="RCC1 and BTB domain-containing protein 2"/>
    <property type="match status" value="1"/>
</dbReference>
<dbReference type="Proteomes" id="UP001178461">
    <property type="component" value="Chromosome 1"/>
</dbReference>